<sequence length="208" mass="23360">MSLSDIINIDECTFVAAGSLREVYTHPTDDSVLIKVVRADMVGPDGHPSQISRKGKRPWGVYLAFRREIDEYLIAARRQIATPRLKLPFARPIGLVPTTRGLGLLVERISDNGATVPTLQMLHKSGQLTPQHVAALRRFFSYCIRYHIVLGDVHLGNLVVDPTAPDKLICIDGFGEKTLIPVHRYSPWLNQRKLERKLARILKHAGLE</sequence>
<dbReference type="EMBL" id="OCTN01000010">
    <property type="protein sequence ID" value="SOH95378.1"/>
    <property type="molecule type" value="Genomic_DNA"/>
</dbReference>
<dbReference type="Proteomes" id="UP000220034">
    <property type="component" value="Unassembled WGS sequence"/>
</dbReference>
<dbReference type="InterPro" id="IPR019647">
    <property type="entry name" value="PhoP_reg_network_YrbL"/>
</dbReference>
<evidence type="ECO:0000313" key="2">
    <source>
        <dbReference type="Proteomes" id="UP000220034"/>
    </source>
</evidence>
<accession>A0A2C9CVU3</accession>
<dbReference type="RefSeq" id="WP_097931816.1">
    <property type="nucleotide sequence ID" value="NZ_OCTN01000010.1"/>
</dbReference>
<dbReference type="Pfam" id="PF10707">
    <property type="entry name" value="YrbL-PhoP_reg"/>
    <property type="match status" value="1"/>
</dbReference>
<reference evidence="2" key="1">
    <citation type="submission" date="2017-09" db="EMBL/GenBank/DDBJ databases">
        <authorList>
            <person name="Varghese N."/>
            <person name="Submissions S."/>
        </authorList>
    </citation>
    <scope>NUCLEOTIDE SEQUENCE [LARGE SCALE GENOMIC DNA]</scope>
    <source>
        <strain evidence="2">C7</strain>
    </source>
</reference>
<dbReference type="OrthoDB" id="5421848at2"/>
<protein>
    <submittedName>
        <fullName evidence="1">PhoP regulatory network protein YrbL</fullName>
    </submittedName>
</protein>
<proteinExistence type="predicted"/>
<keyword evidence="2" id="KW-1185">Reference proteome</keyword>
<dbReference type="SUPFAM" id="SSF56112">
    <property type="entry name" value="Protein kinase-like (PK-like)"/>
    <property type="match status" value="1"/>
</dbReference>
<dbReference type="AlphaFoldDB" id="A0A2C9CVU3"/>
<gene>
    <name evidence="1" type="ORF">SAMN06273572_11050</name>
</gene>
<organism evidence="1 2">
    <name type="scientific">Pontivivens marinum</name>
    <dbReference type="NCBI Taxonomy" id="1690039"/>
    <lineage>
        <taxon>Bacteria</taxon>
        <taxon>Pseudomonadati</taxon>
        <taxon>Pseudomonadota</taxon>
        <taxon>Alphaproteobacteria</taxon>
        <taxon>Rhodobacterales</taxon>
        <taxon>Paracoccaceae</taxon>
        <taxon>Pontivivens</taxon>
    </lineage>
</organism>
<dbReference type="InterPro" id="IPR011009">
    <property type="entry name" value="Kinase-like_dom_sf"/>
</dbReference>
<evidence type="ECO:0000313" key="1">
    <source>
        <dbReference type="EMBL" id="SOH95378.1"/>
    </source>
</evidence>
<name>A0A2C9CVU3_9RHOB</name>